<sequence>MSDGREEMHTRSEPVEITILGVHVKSAGYPNVTFRIRDLFRSPMLHVQEINFPFGASPRYGGSRLWAWKPLQWLWITLRVFYAHLHVLLAYLYRGRPRRLYVPYPSAIVLFCLSLLPRAWRPAYVIADCFISLYDTAITDRKLFSPNSRLARLLKSLESRAYRVADGIIVDTELNAGYFTETFGLDSSKLMALPLDIDADNFRPAPYQPRGDFCTVLFIGTFVPLQGVDVIARAAMALESHRDVRFRLIGSGQAAEAVARIFDNHRPATVEWITRWVDSEELAREIREADICLGIFDAGPKAQRIWPLKNYAYMAVGRAIITADTLQARQMLQCTDAAPFMTVPPGDPAALAAAITKLAGDPDRRRMYAENARRYYESELLSQKAVEQIAMQFVRESYAVSP</sequence>
<reference evidence="2 3" key="1">
    <citation type="journal article" date="2016" name="Nat. Commun.">
        <title>Thousands of microbial genomes shed light on interconnected biogeochemical processes in an aquifer system.</title>
        <authorList>
            <person name="Anantharaman K."/>
            <person name="Brown C.T."/>
            <person name="Hug L.A."/>
            <person name="Sharon I."/>
            <person name="Castelle C.J."/>
            <person name="Probst A.J."/>
            <person name="Thomas B.C."/>
            <person name="Singh A."/>
            <person name="Wilkins M.J."/>
            <person name="Karaoz U."/>
            <person name="Brodie E.L."/>
            <person name="Williams K.H."/>
            <person name="Hubbard S.S."/>
            <person name="Banfield J.F."/>
        </authorList>
    </citation>
    <scope>NUCLEOTIDE SEQUENCE [LARGE SCALE GENOMIC DNA]</scope>
</reference>
<evidence type="ECO:0008006" key="4">
    <source>
        <dbReference type="Google" id="ProtNLM"/>
    </source>
</evidence>
<dbReference type="Pfam" id="PF13692">
    <property type="entry name" value="Glyco_trans_1_4"/>
    <property type="match status" value="1"/>
</dbReference>
<protein>
    <recommendedName>
        <fullName evidence="4">Glycosyltransferase subfamily 4-like N-terminal domain-containing protein</fullName>
    </recommendedName>
</protein>
<evidence type="ECO:0000313" key="2">
    <source>
        <dbReference type="EMBL" id="OGI51617.1"/>
    </source>
</evidence>
<name>A0A1F6U2M3_9PROT</name>
<dbReference type="STRING" id="1817768.A3A87_09975"/>
<evidence type="ECO:0000313" key="3">
    <source>
        <dbReference type="Proteomes" id="UP000179037"/>
    </source>
</evidence>
<dbReference type="SUPFAM" id="SSF53756">
    <property type="entry name" value="UDP-Glycosyltransferase/glycogen phosphorylase"/>
    <property type="match status" value="1"/>
</dbReference>
<feature type="transmembrane region" description="Helical" evidence="1">
    <location>
        <begin position="73"/>
        <end position="93"/>
    </location>
</feature>
<dbReference type="Proteomes" id="UP000179037">
    <property type="component" value="Unassembled WGS sequence"/>
</dbReference>
<comment type="caution">
    <text evidence="2">The sequence shown here is derived from an EMBL/GenBank/DDBJ whole genome shotgun (WGS) entry which is preliminary data.</text>
</comment>
<gene>
    <name evidence="2" type="ORF">A3A87_09975</name>
</gene>
<feature type="transmembrane region" description="Helical" evidence="1">
    <location>
        <begin position="100"/>
        <end position="120"/>
    </location>
</feature>
<keyword evidence="1" id="KW-1133">Transmembrane helix</keyword>
<evidence type="ECO:0000256" key="1">
    <source>
        <dbReference type="SAM" id="Phobius"/>
    </source>
</evidence>
<proteinExistence type="predicted"/>
<dbReference type="EMBL" id="MFTC01000036">
    <property type="protein sequence ID" value="OGI51617.1"/>
    <property type="molecule type" value="Genomic_DNA"/>
</dbReference>
<dbReference type="AlphaFoldDB" id="A0A1F6U2M3"/>
<dbReference type="PANTHER" id="PTHR12526">
    <property type="entry name" value="GLYCOSYLTRANSFERASE"/>
    <property type="match status" value="1"/>
</dbReference>
<organism evidence="2 3">
    <name type="scientific">Candidatus Muproteobacteria bacterium RIFCSPLOWO2_01_FULL_60_18</name>
    <dbReference type="NCBI Taxonomy" id="1817768"/>
    <lineage>
        <taxon>Bacteria</taxon>
        <taxon>Pseudomonadati</taxon>
        <taxon>Pseudomonadota</taxon>
        <taxon>Candidatus Muproteobacteria</taxon>
    </lineage>
</organism>
<keyword evidence="1" id="KW-0472">Membrane</keyword>
<accession>A0A1F6U2M3</accession>
<keyword evidence="1" id="KW-0812">Transmembrane</keyword>
<dbReference type="Gene3D" id="3.40.50.2000">
    <property type="entry name" value="Glycogen Phosphorylase B"/>
    <property type="match status" value="1"/>
</dbReference>